<feature type="region of interest" description="Disordered" evidence="5">
    <location>
        <begin position="656"/>
        <end position="678"/>
    </location>
</feature>
<evidence type="ECO:0000256" key="4">
    <source>
        <dbReference type="ARBA" id="ARBA00023136"/>
    </source>
</evidence>
<accession>A0A2G8JJD6</accession>
<proteinExistence type="predicted"/>
<evidence type="ECO:0000256" key="1">
    <source>
        <dbReference type="ARBA" id="ARBA00004141"/>
    </source>
</evidence>
<comment type="caution">
    <text evidence="8">The sequence shown here is derived from an EMBL/GenBank/DDBJ whole genome shotgun (WGS) entry which is preliminary data.</text>
</comment>
<feature type="domain" description="ABC-2 type transporter transmembrane" evidence="7">
    <location>
        <begin position="900"/>
        <end position="1046"/>
    </location>
</feature>
<feature type="transmembrane region" description="Helical" evidence="6">
    <location>
        <begin position="1030"/>
        <end position="1047"/>
    </location>
</feature>
<evidence type="ECO:0000313" key="8">
    <source>
        <dbReference type="EMBL" id="PIK35854.1"/>
    </source>
</evidence>
<organism evidence="8 9">
    <name type="scientific">Stichopus japonicus</name>
    <name type="common">Sea cucumber</name>
    <dbReference type="NCBI Taxonomy" id="307972"/>
    <lineage>
        <taxon>Eukaryota</taxon>
        <taxon>Metazoa</taxon>
        <taxon>Echinodermata</taxon>
        <taxon>Eleutherozoa</taxon>
        <taxon>Echinozoa</taxon>
        <taxon>Holothuroidea</taxon>
        <taxon>Aspidochirotacea</taxon>
        <taxon>Aspidochirotida</taxon>
        <taxon>Stichopodidae</taxon>
        <taxon>Apostichopus</taxon>
    </lineage>
</organism>
<dbReference type="GO" id="GO:0005524">
    <property type="term" value="F:ATP binding"/>
    <property type="evidence" value="ECO:0007669"/>
    <property type="project" value="UniProtKB-KW"/>
</dbReference>
<dbReference type="GO" id="GO:0016020">
    <property type="term" value="C:membrane"/>
    <property type="evidence" value="ECO:0007669"/>
    <property type="project" value="UniProtKB-SubCell"/>
</dbReference>
<dbReference type="Proteomes" id="UP000230750">
    <property type="component" value="Unassembled WGS sequence"/>
</dbReference>
<evidence type="ECO:0000256" key="3">
    <source>
        <dbReference type="ARBA" id="ARBA00022989"/>
    </source>
</evidence>
<keyword evidence="8" id="KW-0547">Nucleotide-binding</keyword>
<name>A0A2G8JJD6_STIJA</name>
<protein>
    <submittedName>
        <fullName evidence="8">Putative ATP-binding cassette sub-family A member 2-like</fullName>
    </submittedName>
</protein>
<dbReference type="STRING" id="307972.A0A2G8JJD6"/>
<sequence>MKSLEPIVSFFNEDGLPVQLIEGIRAEIEAVNKWMNMEPSINMTIGKLSPIAVCELMAPVIRQTSIGPLLMNSDLFIQLVNQLYFDLPDIVTSWEGVSEEYFQLVLLRALSVDIIEGNLGDATCSEENLRALLELSDSEDIAALSSLICSMDAVIQTELVQQVLIIIDFESAASKIRQLGDSNTNPLEEFSCSSFIGNGQEFTSNVITLIIDPTAFQLNLEIPGLAELVDDIFSMLENVTQGDLQELETLLELLEIFIGEDFFDEIDTVVIEELLNLYNLYLQTLNRQTGLIPIYSMWFNSSDVGYLLIRETGLSIQNVSMLMNGYLNSTEISELSNLTVLTWSRVVCEEDVFGRLLILPSDELVDLVHTELCQHPEKERLFGELQQMFSLFNFLRETAKSNVPTPSFTEYLLEIVTRIDILNTSVIENFLESTLPALQEIDDLSDVVTLLPLLDNITQVLNRDKYIVDVLRELPDLTLRKIIQDPDAFQAFLENELGIDPIVARNILDSQIRFDSLLSFNASEFRENVCSVDFFSRYLVFADGTNLTAVVETLCGQGTRDVVNIARVLLTQLDLTGSIDALTSNGLTDLFTNMTGSLQNISLALNDVQNLQGALPQLLASTSSLGEIFDDDTIERISRGETSALFEDNPDLFCGSAGTSKKRRRRQAPSGSSSDSSNGFCEDLYASLQEGEFGDLQWAFFQPILHGKIFYTPDTPVTRKIIEKANRPFQDILDIHDTTKAWLSGVGQLTDLLSSQGFKDIQTLLDNAYIRQLLESELEVDSGSMRSALQGDLTSLPTESIDQITVLAELVFNLTSCIELDRFKGFQSDELLAEEASFLHSENHFLAAIQFFGVDDLSDDSEIPKHMKYALRMDSARTPTTRDLLELYWYPTSRSDFATQEQYLHGYVFLQDLVERAIIQLHADNGLELSDVYIQQMPYPCHQNDRFLFIATIIFPLLFIVGFLVLIAIMTHQLVYEKERGIEELMKVMGLHGGVNWLAWFIINAIVLTVLMMIIILIIYIGGILSHSKVMVIFIFFICYVFAVIMMR</sequence>
<evidence type="ECO:0000256" key="5">
    <source>
        <dbReference type="SAM" id="MobiDB-lite"/>
    </source>
</evidence>
<evidence type="ECO:0000256" key="6">
    <source>
        <dbReference type="SAM" id="Phobius"/>
    </source>
</evidence>
<keyword evidence="2 6" id="KW-0812">Transmembrane</keyword>
<comment type="subcellular location">
    <subcellularLocation>
        <location evidence="1">Membrane</location>
        <topology evidence="1">Multi-pass membrane protein</topology>
    </subcellularLocation>
</comment>
<evidence type="ECO:0000256" key="2">
    <source>
        <dbReference type="ARBA" id="ARBA00022692"/>
    </source>
</evidence>
<dbReference type="GO" id="GO:0005319">
    <property type="term" value="F:lipid transporter activity"/>
    <property type="evidence" value="ECO:0007669"/>
    <property type="project" value="TreeGrafter"/>
</dbReference>
<dbReference type="InterPro" id="IPR013525">
    <property type="entry name" value="ABC2_TM"/>
</dbReference>
<dbReference type="GO" id="GO:0140359">
    <property type="term" value="F:ABC-type transporter activity"/>
    <property type="evidence" value="ECO:0007669"/>
    <property type="project" value="InterPro"/>
</dbReference>
<dbReference type="OrthoDB" id="10255969at2759"/>
<dbReference type="AlphaFoldDB" id="A0A2G8JJD6"/>
<dbReference type="InterPro" id="IPR026082">
    <property type="entry name" value="ABCA"/>
</dbReference>
<keyword evidence="8" id="KW-0067">ATP-binding</keyword>
<keyword evidence="3 6" id="KW-1133">Transmembrane helix</keyword>
<dbReference type="EMBL" id="MRZV01001799">
    <property type="protein sequence ID" value="PIK35854.1"/>
    <property type="molecule type" value="Genomic_DNA"/>
</dbReference>
<gene>
    <name evidence="8" type="ORF">BSL78_27315</name>
</gene>
<dbReference type="Pfam" id="PF12698">
    <property type="entry name" value="ABC2_membrane_3"/>
    <property type="match status" value="1"/>
</dbReference>
<dbReference type="PANTHER" id="PTHR19229:SF250">
    <property type="entry name" value="ABC TRANSPORTER DOMAIN-CONTAINING PROTEIN-RELATED"/>
    <property type="match status" value="1"/>
</dbReference>
<keyword evidence="9" id="KW-1185">Reference proteome</keyword>
<evidence type="ECO:0000313" key="9">
    <source>
        <dbReference type="Proteomes" id="UP000230750"/>
    </source>
</evidence>
<dbReference type="PANTHER" id="PTHR19229">
    <property type="entry name" value="ATP-BINDING CASSETTE TRANSPORTER SUBFAMILY A ABCA"/>
    <property type="match status" value="1"/>
</dbReference>
<feature type="transmembrane region" description="Helical" evidence="6">
    <location>
        <begin position="997"/>
        <end position="1024"/>
    </location>
</feature>
<reference evidence="8 9" key="1">
    <citation type="journal article" date="2017" name="PLoS Biol.">
        <title>The sea cucumber genome provides insights into morphological evolution and visceral regeneration.</title>
        <authorList>
            <person name="Zhang X."/>
            <person name="Sun L."/>
            <person name="Yuan J."/>
            <person name="Sun Y."/>
            <person name="Gao Y."/>
            <person name="Zhang L."/>
            <person name="Li S."/>
            <person name="Dai H."/>
            <person name="Hamel J.F."/>
            <person name="Liu C."/>
            <person name="Yu Y."/>
            <person name="Liu S."/>
            <person name="Lin W."/>
            <person name="Guo K."/>
            <person name="Jin S."/>
            <person name="Xu P."/>
            <person name="Storey K.B."/>
            <person name="Huan P."/>
            <person name="Zhang T."/>
            <person name="Zhou Y."/>
            <person name="Zhang J."/>
            <person name="Lin C."/>
            <person name="Li X."/>
            <person name="Xing L."/>
            <person name="Huo D."/>
            <person name="Sun M."/>
            <person name="Wang L."/>
            <person name="Mercier A."/>
            <person name="Li F."/>
            <person name="Yang H."/>
            <person name="Xiang J."/>
        </authorList>
    </citation>
    <scope>NUCLEOTIDE SEQUENCE [LARGE SCALE GENOMIC DNA]</scope>
    <source>
        <strain evidence="8">Shaxun</strain>
        <tissue evidence="8">Muscle</tissue>
    </source>
</reference>
<feature type="transmembrane region" description="Helical" evidence="6">
    <location>
        <begin position="947"/>
        <end position="976"/>
    </location>
</feature>
<evidence type="ECO:0000259" key="7">
    <source>
        <dbReference type="Pfam" id="PF12698"/>
    </source>
</evidence>
<keyword evidence="4 6" id="KW-0472">Membrane</keyword>